<feature type="domain" description="Knr4/Smi1-like" evidence="1">
    <location>
        <begin position="21"/>
        <end position="127"/>
    </location>
</feature>
<dbReference type="Proteomes" id="UP001609175">
    <property type="component" value="Unassembled WGS sequence"/>
</dbReference>
<dbReference type="InterPro" id="IPR037883">
    <property type="entry name" value="Knr4/Smi1-like_sf"/>
</dbReference>
<reference evidence="2 3" key="1">
    <citation type="submission" date="2024-10" db="EMBL/GenBank/DDBJ databases">
        <authorList>
            <person name="Riesco R."/>
        </authorList>
    </citation>
    <scope>NUCLEOTIDE SEQUENCE [LARGE SCALE GENOMIC DNA]</scope>
    <source>
        <strain evidence="2 3">NCIMB 15449</strain>
    </source>
</reference>
<comment type="caution">
    <text evidence="2">The sequence shown here is derived from an EMBL/GenBank/DDBJ whole genome shotgun (WGS) entry which is preliminary data.</text>
</comment>
<dbReference type="Gene3D" id="3.40.1580.10">
    <property type="entry name" value="SMI1/KNR4-like"/>
    <property type="match status" value="1"/>
</dbReference>
<dbReference type="InterPro" id="IPR018958">
    <property type="entry name" value="Knr4/Smi1-like_dom"/>
</dbReference>
<evidence type="ECO:0000259" key="1">
    <source>
        <dbReference type="Pfam" id="PF09346"/>
    </source>
</evidence>
<dbReference type="EMBL" id="JBIMSO010000062">
    <property type="protein sequence ID" value="MFH5210547.1"/>
    <property type="molecule type" value="Genomic_DNA"/>
</dbReference>
<evidence type="ECO:0000313" key="2">
    <source>
        <dbReference type="EMBL" id="MFH5210547.1"/>
    </source>
</evidence>
<dbReference type="RefSeq" id="WP_395116357.1">
    <property type="nucleotide sequence ID" value="NZ_JBIMSO010000062.1"/>
</dbReference>
<protein>
    <submittedName>
        <fullName evidence="2">SMI1/KNR4 family protein</fullName>
    </submittedName>
</protein>
<name>A0ABW7JSH8_9NOCA</name>
<proteinExistence type="predicted"/>
<gene>
    <name evidence="2" type="ORF">ACHIPZ_20405</name>
</gene>
<accession>A0ABW7JSH8</accession>
<sequence>MASTDWAVVLKADGCRLQPDASIEEIRAVETALGVALPIDLASLYRTSDGVFDEPGQWFVIWPIEEVLARNRAAWEIDVPERRELVGFADDGTGAPFCVRGNGEEHVVGWSPIDGAGRVVAQTVAEFWSGWTSGTLVN</sequence>
<dbReference type="Pfam" id="PF09346">
    <property type="entry name" value="SMI1_KNR4"/>
    <property type="match status" value="1"/>
</dbReference>
<organism evidence="2 3">
    <name type="scientific">Antrihabitans spumae</name>
    <dbReference type="NCBI Taxonomy" id="3373370"/>
    <lineage>
        <taxon>Bacteria</taxon>
        <taxon>Bacillati</taxon>
        <taxon>Actinomycetota</taxon>
        <taxon>Actinomycetes</taxon>
        <taxon>Mycobacteriales</taxon>
        <taxon>Nocardiaceae</taxon>
        <taxon>Antrihabitans</taxon>
    </lineage>
</organism>
<dbReference type="SUPFAM" id="SSF160631">
    <property type="entry name" value="SMI1/KNR4-like"/>
    <property type="match status" value="1"/>
</dbReference>
<evidence type="ECO:0000313" key="3">
    <source>
        <dbReference type="Proteomes" id="UP001609175"/>
    </source>
</evidence>